<evidence type="ECO:0000259" key="1">
    <source>
        <dbReference type="Pfam" id="PF12867"/>
    </source>
</evidence>
<keyword evidence="3" id="KW-1185">Reference proteome</keyword>
<dbReference type="Proteomes" id="UP001240447">
    <property type="component" value="Unassembled WGS sequence"/>
</dbReference>
<reference evidence="2 3" key="1">
    <citation type="submission" date="2023-07" db="EMBL/GenBank/DDBJ databases">
        <title>Sequencing the genomes of 1000 actinobacteria strains.</title>
        <authorList>
            <person name="Klenk H.-P."/>
        </authorList>
    </citation>
    <scope>NUCLEOTIDE SEQUENCE [LARGE SCALE GENOMIC DNA]</scope>
    <source>
        <strain evidence="2 3">GD13</strain>
    </source>
</reference>
<dbReference type="InterPro" id="IPR034660">
    <property type="entry name" value="DinB/YfiT-like"/>
</dbReference>
<dbReference type="RefSeq" id="WP_068121849.1">
    <property type="nucleotide sequence ID" value="NZ_CCXJ01000433.1"/>
</dbReference>
<feature type="domain" description="DinB-like" evidence="1">
    <location>
        <begin position="10"/>
        <end position="172"/>
    </location>
</feature>
<gene>
    <name evidence="2" type="ORF">J2S59_003172</name>
</gene>
<sequence>MNWNALLLDQLSWHWDHHLRPRLAGLSDDEYRREPVAGCWNARPEGDPAAAPIAGGTGPFRIDFAMPEPEPAPVTTIAWRIGHLVVAVLGERNHSHFGGPPISYPDHAYAGTADEALAQLDEHYGRWVEGVRGLGEDGLARPCGPAEGPWADAPMGALVLHIHREMIHHGSELCLLRDLYRAGAGAQVLGGGASAS</sequence>
<evidence type="ECO:0000313" key="3">
    <source>
        <dbReference type="Proteomes" id="UP001240447"/>
    </source>
</evidence>
<organism evidence="2 3">
    <name type="scientific">Nocardioides massiliensis</name>
    <dbReference type="NCBI Taxonomy" id="1325935"/>
    <lineage>
        <taxon>Bacteria</taxon>
        <taxon>Bacillati</taxon>
        <taxon>Actinomycetota</taxon>
        <taxon>Actinomycetes</taxon>
        <taxon>Propionibacteriales</taxon>
        <taxon>Nocardioidaceae</taxon>
        <taxon>Nocardioides</taxon>
    </lineage>
</organism>
<dbReference type="SUPFAM" id="SSF109854">
    <property type="entry name" value="DinB/YfiT-like putative metalloenzymes"/>
    <property type="match status" value="1"/>
</dbReference>
<accession>A0ABT9NSI6</accession>
<dbReference type="EMBL" id="JAUSQM010000001">
    <property type="protein sequence ID" value="MDP9823363.1"/>
    <property type="molecule type" value="Genomic_DNA"/>
</dbReference>
<dbReference type="InterPro" id="IPR024775">
    <property type="entry name" value="DinB-like"/>
</dbReference>
<dbReference type="Pfam" id="PF12867">
    <property type="entry name" value="DinB_2"/>
    <property type="match status" value="1"/>
</dbReference>
<comment type="caution">
    <text evidence="2">The sequence shown here is derived from an EMBL/GenBank/DDBJ whole genome shotgun (WGS) entry which is preliminary data.</text>
</comment>
<protein>
    <recommendedName>
        <fullName evidence="1">DinB-like domain-containing protein</fullName>
    </recommendedName>
</protein>
<name>A0ABT9NSI6_9ACTN</name>
<evidence type="ECO:0000313" key="2">
    <source>
        <dbReference type="EMBL" id="MDP9823363.1"/>
    </source>
</evidence>
<proteinExistence type="predicted"/>